<proteinExistence type="predicted"/>
<evidence type="ECO:0000313" key="1">
    <source>
        <dbReference type="EMBL" id="CAG8684076.1"/>
    </source>
</evidence>
<feature type="non-terminal residue" evidence="1">
    <location>
        <position position="1"/>
    </location>
</feature>
<gene>
    <name evidence="1" type="ORF">RFULGI_LOCUS9739</name>
</gene>
<protein>
    <submittedName>
        <fullName evidence="1">4762_t:CDS:1</fullName>
    </submittedName>
</protein>
<sequence length="82" mass="9605">DLEGICQSLWLLTEGVKMDLIQRLRVYSNEITLREGNSELPDVRENDRFVEEIDSNLDLVNQDNMDSDVEENNEIQTLREHV</sequence>
<dbReference type="AlphaFoldDB" id="A0A9N9HF30"/>
<keyword evidence="2" id="KW-1185">Reference proteome</keyword>
<organism evidence="1 2">
    <name type="scientific">Racocetra fulgida</name>
    <dbReference type="NCBI Taxonomy" id="60492"/>
    <lineage>
        <taxon>Eukaryota</taxon>
        <taxon>Fungi</taxon>
        <taxon>Fungi incertae sedis</taxon>
        <taxon>Mucoromycota</taxon>
        <taxon>Glomeromycotina</taxon>
        <taxon>Glomeromycetes</taxon>
        <taxon>Diversisporales</taxon>
        <taxon>Gigasporaceae</taxon>
        <taxon>Racocetra</taxon>
    </lineage>
</organism>
<evidence type="ECO:0000313" key="2">
    <source>
        <dbReference type="Proteomes" id="UP000789396"/>
    </source>
</evidence>
<name>A0A9N9HF30_9GLOM</name>
<dbReference type="OrthoDB" id="10362576at2759"/>
<dbReference type="Proteomes" id="UP000789396">
    <property type="component" value="Unassembled WGS sequence"/>
</dbReference>
<accession>A0A9N9HF30</accession>
<reference evidence="1" key="1">
    <citation type="submission" date="2021-06" db="EMBL/GenBank/DDBJ databases">
        <authorList>
            <person name="Kallberg Y."/>
            <person name="Tangrot J."/>
            <person name="Rosling A."/>
        </authorList>
    </citation>
    <scope>NUCLEOTIDE SEQUENCE</scope>
    <source>
        <strain evidence="1">IN212</strain>
    </source>
</reference>
<comment type="caution">
    <text evidence="1">The sequence shown here is derived from an EMBL/GenBank/DDBJ whole genome shotgun (WGS) entry which is preliminary data.</text>
</comment>
<dbReference type="EMBL" id="CAJVPZ010018026">
    <property type="protein sequence ID" value="CAG8684076.1"/>
    <property type="molecule type" value="Genomic_DNA"/>
</dbReference>